<protein>
    <recommendedName>
        <fullName evidence="2 5">Elongation factor G</fullName>
    </recommendedName>
</protein>
<dbReference type="PANTHER" id="PTHR43261">
    <property type="entry name" value="TRANSLATION ELONGATION FACTOR G-RELATED"/>
    <property type="match status" value="1"/>
</dbReference>
<dbReference type="Pfam" id="PF00009">
    <property type="entry name" value="GTP_EFTU"/>
    <property type="match status" value="1"/>
</dbReference>
<evidence type="ECO:0000313" key="7">
    <source>
        <dbReference type="EMBL" id="AZR72988.1"/>
    </source>
</evidence>
<keyword evidence="7" id="KW-0251">Elongation factor</keyword>
<dbReference type="InterPro" id="IPR035649">
    <property type="entry name" value="EFG_V"/>
</dbReference>
<dbReference type="InterPro" id="IPR014721">
    <property type="entry name" value="Ribsml_uS5_D2-typ_fold_subgr"/>
</dbReference>
<dbReference type="GO" id="GO:0032790">
    <property type="term" value="P:ribosome disassembly"/>
    <property type="evidence" value="ECO:0007669"/>
    <property type="project" value="TreeGrafter"/>
</dbReference>
<dbReference type="CDD" id="cd04088">
    <property type="entry name" value="EFG_mtEFG_II"/>
    <property type="match status" value="1"/>
</dbReference>
<gene>
    <name evidence="7" type="ORF">BBF96_06015</name>
</gene>
<dbReference type="CDD" id="cd04170">
    <property type="entry name" value="EF-G_bact"/>
    <property type="match status" value="1"/>
</dbReference>
<dbReference type="RefSeq" id="WP_127016322.1">
    <property type="nucleotide sequence ID" value="NZ_CP016379.1"/>
</dbReference>
<dbReference type="NCBIfam" id="NF009381">
    <property type="entry name" value="PRK12740.1-5"/>
    <property type="match status" value="1"/>
</dbReference>
<dbReference type="SUPFAM" id="SSF54980">
    <property type="entry name" value="EF-G C-terminal domain-like"/>
    <property type="match status" value="2"/>
</dbReference>
<dbReference type="Gene3D" id="2.40.30.10">
    <property type="entry name" value="Translation factors"/>
    <property type="match status" value="1"/>
</dbReference>
<organism evidence="7 8">
    <name type="scientific">Anoxybacter fermentans</name>
    <dbReference type="NCBI Taxonomy" id="1323375"/>
    <lineage>
        <taxon>Bacteria</taxon>
        <taxon>Bacillati</taxon>
        <taxon>Bacillota</taxon>
        <taxon>Clostridia</taxon>
        <taxon>Halanaerobiales</taxon>
        <taxon>Anoxybacter</taxon>
    </lineage>
</organism>
<dbReference type="KEGG" id="aft:BBF96_06015"/>
<evidence type="ECO:0000259" key="6">
    <source>
        <dbReference type="PROSITE" id="PS51722"/>
    </source>
</evidence>
<dbReference type="Gene3D" id="3.30.70.870">
    <property type="entry name" value="Elongation Factor G (Translational Gtpase), domain 3"/>
    <property type="match status" value="1"/>
</dbReference>
<dbReference type="PRINTS" id="PR00315">
    <property type="entry name" value="ELONGATNFCT"/>
</dbReference>
<evidence type="ECO:0000256" key="1">
    <source>
        <dbReference type="ARBA" id="ARBA00005870"/>
    </source>
</evidence>
<dbReference type="CDD" id="cd16262">
    <property type="entry name" value="EFG_III"/>
    <property type="match status" value="1"/>
</dbReference>
<dbReference type="Pfam" id="PF22042">
    <property type="entry name" value="EF-G_D2"/>
    <property type="match status" value="1"/>
</dbReference>
<dbReference type="SMART" id="SM00889">
    <property type="entry name" value="EFG_IV"/>
    <property type="match status" value="1"/>
</dbReference>
<dbReference type="InterPro" id="IPR005517">
    <property type="entry name" value="Transl_elong_EFG/EF2_IV"/>
</dbReference>
<dbReference type="CDD" id="cd03713">
    <property type="entry name" value="EFG_mtEFG_C"/>
    <property type="match status" value="1"/>
</dbReference>
<dbReference type="InterPro" id="IPR053905">
    <property type="entry name" value="EF-G-like_DII"/>
</dbReference>
<dbReference type="NCBIfam" id="TIGR00231">
    <property type="entry name" value="small_GTP"/>
    <property type="match status" value="1"/>
</dbReference>
<keyword evidence="3" id="KW-0547">Nucleotide-binding</keyword>
<dbReference type="InterPro" id="IPR009022">
    <property type="entry name" value="EFG_III"/>
</dbReference>
<sequence length="694" mass="77206">MKVQKTEQIRNIALVSHSGAGKTSLTEAMLYRCGVVSRLGKVDDGTTASDWTPEEKNRKVSINASYLPVLYKDHKINIIDAPGYSDFIGDVRGSLRVADGVIILVCAASGVEIDTKRYWRMADEYELPKIVFVNKMNRESADFRKAIDELQENFGQNVVPVVIPIGAATEFKGVVDILKKKAYYYDEEGKLIKETTDIPAEVQDDMEEYRMMLVEALVETDDELLMKYLEEEPLSDEELIPVLGKAVKNSQVVPVLAGAATTCTGVEILMDYIIETMPAPNAKGIVKGFKPGTEEEEVREISVNAPMSAFVVKTIVDPFVGRLSIFKVLSGKLSSDTEYFNVNKDQKEKVGKVYFMKGKEQEQTTEVIAGDIAAVAKLSVTETGDTLCDINAPIQYPAIKFPEPMYSVAVYAKKEGDEEKVGTALNKYAEEDPTFEVEHNTETKELIVKSMGSQHIEVVRDIIKRKFNVEFEIRAPKIPYRETITVKTQVEEKYKKQTGGKGQYGHVLMRMEPLPRGEGFAFDEEIFGGAIPSQYIPAVEKGVKEAMEAGVLAGYPVVDVKTVVYDGSYHPVDSSEMAFKIAASKAFKKGMEQAKPILLEPIMELEIIVPEEMMGDIMGHMTSKRGKILGMEPCEDGQLIRAQAPLAEIWNYAIELKSMTGGQGTFTMKYSHYEKVPEKQAEEIIAARAAEKEE</sequence>
<evidence type="ECO:0000256" key="5">
    <source>
        <dbReference type="NCBIfam" id="TIGR00484"/>
    </source>
</evidence>
<evidence type="ECO:0000256" key="4">
    <source>
        <dbReference type="ARBA" id="ARBA00023134"/>
    </source>
</evidence>
<dbReference type="GO" id="GO:0003924">
    <property type="term" value="F:GTPase activity"/>
    <property type="evidence" value="ECO:0007669"/>
    <property type="project" value="InterPro"/>
</dbReference>
<keyword evidence="7" id="KW-0648">Protein biosynthesis</keyword>
<dbReference type="InterPro" id="IPR047872">
    <property type="entry name" value="EFG_IV"/>
</dbReference>
<dbReference type="SUPFAM" id="SSF52540">
    <property type="entry name" value="P-loop containing nucleoside triphosphate hydrolases"/>
    <property type="match status" value="1"/>
</dbReference>
<dbReference type="Gene3D" id="3.30.230.10">
    <property type="match status" value="1"/>
</dbReference>
<dbReference type="Gene3D" id="3.40.50.300">
    <property type="entry name" value="P-loop containing nucleotide triphosphate hydrolases"/>
    <property type="match status" value="1"/>
</dbReference>
<dbReference type="GO" id="GO:0005525">
    <property type="term" value="F:GTP binding"/>
    <property type="evidence" value="ECO:0007669"/>
    <property type="project" value="UniProtKB-UniRule"/>
</dbReference>
<comment type="similarity">
    <text evidence="1">Belongs to the TRAFAC class translation factor GTPase superfamily. Classic translation factor GTPase family. EF-G/EF-2 subfamily.</text>
</comment>
<dbReference type="InterPro" id="IPR000640">
    <property type="entry name" value="EFG_V-like"/>
</dbReference>
<dbReference type="NCBIfam" id="TIGR00484">
    <property type="entry name" value="EF-G"/>
    <property type="match status" value="1"/>
</dbReference>
<dbReference type="NCBIfam" id="NF009379">
    <property type="entry name" value="PRK12740.1-3"/>
    <property type="match status" value="1"/>
</dbReference>
<evidence type="ECO:0000256" key="2">
    <source>
        <dbReference type="ARBA" id="ARBA00017872"/>
    </source>
</evidence>
<dbReference type="Pfam" id="PF14492">
    <property type="entry name" value="EFG_III"/>
    <property type="match status" value="1"/>
</dbReference>
<proteinExistence type="inferred from homology"/>
<dbReference type="InterPro" id="IPR004540">
    <property type="entry name" value="Transl_elong_EFG/EF2"/>
</dbReference>
<dbReference type="InterPro" id="IPR027417">
    <property type="entry name" value="P-loop_NTPase"/>
</dbReference>
<dbReference type="EMBL" id="CP016379">
    <property type="protein sequence ID" value="AZR72988.1"/>
    <property type="molecule type" value="Genomic_DNA"/>
</dbReference>
<feature type="domain" description="Tr-type G" evidence="6">
    <location>
        <begin position="7"/>
        <end position="281"/>
    </location>
</feature>
<dbReference type="FunFam" id="3.30.70.240:FF:000001">
    <property type="entry name" value="Elongation factor G"/>
    <property type="match status" value="1"/>
</dbReference>
<dbReference type="Proteomes" id="UP000267250">
    <property type="component" value="Chromosome"/>
</dbReference>
<dbReference type="OrthoDB" id="9804431at2"/>
<dbReference type="AlphaFoldDB" id="A0A3S9SXL0"/>
<dbReference type="InterPro" id="IPR020568">
    <property type="entry name" value="Ribosomal_Su5_D2-typ_SF"/>
</dbReference>
<dbReference type="SMART" id="SM00838">
    <property type="entry name" value="EFG_C"/>
    <property type="match status" value="1"/>
</dbReference>
<dbReference type="Pfam" id="PF00679">
    <property type="entry name" value="EFG_C"/>
    <property type="match status" value="1"/>
</dbReference>
<dbReference type="InterPro" id="IPR005225">
    <property type="entry name" value="Small_GTP-bd"/>
</dbReference>
<evidence type="ECO:0000313" key="8">
    <source>
        <dbReference type="Proteomes" id="UP000267250"/>
    </source>
</evidence>
<dbReference type="InterPro" id="IPR009000">
    <property type="entry name" value="Transl_B-barrel_sf"/>
</dbReference>
<dbReference type="Gene3D" id="3.30.70.240">
    <property type="match status" value="1"/>
</dbReference>
<dbReference type="PANTHER" id="PTHR43261:SF6">
    <property type="entry name" value="ELONGATION FACTOR G-LIKE PROTEIN"/>
    <property type="match status" value="1"/>
</dbReference>
<name>A0A3S9SXL0_9FIRM</name>
<dbReference type="SUPFAM" id="SSF54211">
    <property type="entry name" value="Ribosomal protein S5 domain 2-like"/>
    <property type="match status" value="1"/>
</dbReference>
<dbReference type="PROSITE" id="PS51722">
    <property type="entry name" value="G_TR_2"/>
    <property type="match status" value="1"/>
</dbReference>
<dbReference type="NCBIfam" id="NF009891">
    <property type="entry name" value="PRK13351.1-1"/>
    <property type="match status" value="1"/>
</dbReference>
<dbReference type="SUPFAM" id="SSF50447">
    <property type="entry name" value="Translation proteins"/>
    <property type="match status" value="1"/>
</dbReference>
<dbReference type="InterPro" id="IPR035647">
    <property type="entry name" value="EFG_III/V"/>
</dbReference>
<evidence type="ECO:0000256" key="3">
    <source>
        <dbReference type="ARBA" id="ARBA00022741"/>
    </source>
</evidence>
<dbReference type="InterPro" id="IPR000795">
    <property type="entry name" value="T_Tr_GTP-bd_dom"/>
</dbReference>
<accession>A0A3S9SXL0</accession>
<keyword evidence="4" id="KW-0342">GTP-binding</keyword>
<dbReference type="Pfam" id="PF03764">
    <property type="entry name" value="EFG_IV"/>
    <property type="match status" value="1"/>
</dbReference>
<reference evidence="7 8" key="1">
    <citation type="submission" date="2016-07" db="EMBL/GenBank/DDBJ databases">
        <title>Genome and transcriptome analysis of iron-reducing fermentative bacteria Anoxybacter fermentans.</title>
        <authorList>
            <person name="Zeng X."/>
            <person name="Shao Z."/>
        </authorList>
    </citation>
    <scope>NUCLEOTIDE SEQUENCE [LARGE SCALE GENOMIC DNA]</scope>
    <source>
        <strain evidence="7 8">DY22613</strain>
    </source>
</reference>
<dbReference type="CDD" id="cd01434">
    <property type="entry name" value="EFG_mtEFG1_IV"/>
    <property type="match status" value="1"/>
</dbReference>
<keyword evidence="8" id="KW-1185">Reference proteome</keyword>
<dbReference type="InterPro" id="IPR041095">
    <property type="entry name" value="EFG_II"/>
</dbReference>
<dbReference type="FunFam" id="3.30.230.10:FF:000003">
    <property type="entry name" value="Elongation factor G"/>
    <property type="match status" value="1"/>
</dbReference>
<dbReference type="GO" id="GO:0003746">
    <property type="term" value="F:translation elongation factor activity"/>
    <property type="evidence" value="ECO:0007669"/>
    <property type="project" value="UniProtKB-UniRule"/>
</dbReference>